<keyword evidence="2" id="KW-1133">Transmembrane helix</keyword>
<feature type="compositionally biased region" description="Low complexity" evidence="1">
    <location>
        <begin position="191"/>
        <end position="202"/>
    </location>
</feature>
<protein>
    <recommendedName>
        <fullName evidence="8">DUF1311 domain-containing protein</fullName>
    </recommendedName>
</protein>
<keyword evidence="2" id="KW-0472">Membrane</keyword>
<evidence type="ECO:0000313" key="7">
    <source>
        <dbReference type="Proteomes" id="UP000623307"/>
    </source>
</evidence>
<evidence type="ECO:0008006" key="8">
    <source>
        <dbReference type="Google" id="ProtNLM"/>
    </source>
</evidence>
<keyword evidence="3" id="KW-0732">Signal</keyword>
<evidence type="ECO:0000313" key="4">
    <source>
        <dbReference type="EMBL" id="QRQ94315.1"/>
    </source>
</evidence>
<dbReference type="AlphaFoldDB" id="A0A976G823"/>
<evidence type="ECO:0000256" key="1">
    <source>
        <dbReference type="SAM" id="MobiDB-lite"/>
    </source>
</evidence>
<feature type="signal peptide" evidence="3">
    <location>
        <begin position="1"/>
        <end position="36"/>
    </location>
</feature>
<dbReference type="GeneID" id="303490336"/>
<dbReference type="RefSeq" id="WP_063239952.1">
    <property type="nucleotide sequence ID" value="NZ_CP069812.1"/>
</dbReference>
<accession>A0A976G823</accession>
<dbReference type="Proteomes" id="UP000623307">
    <property type="component" value="Chromosome 2"/>
</dbReference>
<feature type="chain" id="PRO_5037194969" description="DUF1311 domain-containing protein" evidence="3">
    <location>
        <begin position="37"/>
        <end position="350"/>
    </location>
</feature>
<keyword evidence="7" id="KW-1185">Reference proteome</keyword>
<evidence type="ECO:0000256" key="3">
    <source>
        <dbReference type="SAM" id="SignalP"/>
    </source>
</evidence>
<feature type="region of interest" description="Disordered" evidence="1">
    <location>
        <begin position="134"/>
        <end position="272"/>
    </location>
</feature>
<feature type="compositionally biased region" description="Basic and acidic residues" evidence="1">
    <location>
        <begin position="147"/>
        <end position="162"/>
    </location>
</feature>
<keyword evidence="2" id="KW-0812">Transmembrane</keyword>
<reference evidence="4 7" key="2">
    <citation type="submission" date="2021-02" db="EMBL/GenBank/DDBJ databases">
        <title>Complete Genome Sequence of Cupriavidus oxalaticus Strain Ox1, a Soil Oxalate-Degrading Species.</title>
        <authorList>
            <person name="Palmieri F."/>
            <person name="Udriet P."/>
            <person name="Deuasquier M."/>
            <person name="Beaudoing E."/>
            <person name="Johnson S.L."/>
            <person name="Davenport K.W."/>
            <person name="Chain P.S."/>
            <person name="Bindschedler S."/>
            <person name="Junier P."/>
        </authorList>
    </citation>
    <scope>NUCLEOTIDE SEQUENCE [LARGE SCALE GENOMIC DNA]</scope>
    <source>
        <strain evidence="4 7">Ox1</strain>
    </source>
</reference>
<sequence>MAHGNPLTRGNCMARLPGQLAACIAFSLLLTTGAQASDIACHHALAPQAARCDGQSAAENACRRADRPASGAALICDYTMLRGAYERVYAEQLQRLRTGEIGPDDIAAWRRLRDACTSVSCLDRVIANWRDYTSQKRVSPAAQAPPEPDKAARNARKTKPDAARQTAEVRQPPPVVKAVSREKPQEKQRDTQPAPARAASPATPQPTPEARVPAESRQQPVAPVAKNRSLPETIAPPAPQLPPQAVTQREPSKRPTAPAAINQPPPGAATRWTPVYPIEGSLPGRWEPLGALAWLTLCGACVVRWYRRRPLGWLPDAARRRARARTATRIVLVSAGLIAVNSIVLFWILA</sequence>
<evidence type="ECO:0000313" key="6">
    <source>
        <dbReference type="Proteomes" id="UP000256862"/>
    </source>
</evidence>
<proteinExistence type="predicted"/>
<gene>
    <name evidence="5" type="ORF">CO2235_10275</name>
    <name evidence="4" type="ORF">JTE92_12415</name>
</gene>
<feature type="transmembrane region" description="Helical" evidence="2">
    <location>
        <begin position="327"/>
        <end position="349"/>
    </location>
</feature>
<dbReference type="EMBL" id="CP069812">
    <property type="protein sequence ID" value="QRQ94315.1"/>
    <property type="molecule type" value="Genomic_DNA"/>
</dbReference>
<feature type="compositionally biased region" description="Basic and acidic residues" evidence="1">
    <location>
        <begin position="179"/>
        <end position="190"/>
    </location>
</feature>
<organism evidence="5 6">
    <name type="scientific">Cupriavidus oxalaticus</name>
    <dbReference type="NCBI Taxonomy" id="96344"/>
    <lineage>
        <taxon>Bacteria</taxon>
        <taxon>Pseudomonadati</taxon>
        <taxon>Pseudomonadota</taxon>
        <taxon>Betaproteobacteria</taxon>
        <taxon>Burkholderiales</taxon>
        <taxon>Burkholderiaceae</taxon>
        <taxon>Cupriavidus</taxon>
    </lineage>
</organism>
<dbReference type="EMBL" id="OGUS01000109">
    <property type="protein sequence ID" value="SPC10890.1"/>
    <property type="molecule type" value="Genomic_DNA"/>
</dbReference>
<name>A0A976G823_9BURK</name>
<feature type="transmembrane region" description="Helical" evidence="2">
    <location>
        <begin position="289"/>
        <end position="306"/>
    </location>
</feature>
<evidence type="ECO:0000256" key="2">
    <source>
        <dbReference type="SAM" id="Phobius"/>
    </source>
</evidence>
<evidence type="ECO:0000313" key="5">
    <source>
        <dbReference type="EMBL" id="SPC10890.1"/>
    </source>
</evidence>
<reference evidence="5 6" key="1">
    <citation type="submission" date="2018-01" db="EMBL/GenBank/DDBJ databases">
        <authorList>
            <person name="Clerissi C."/>
        </authorList>
    </citation>
    <scope>NUCLEOTIDE SEQUENCE [LARGE SCALE GENOMIC DNA]</scope>
    <source>
        <strain evidence="5">Cupriavidus oxalaticus LMG 2235</strain>
    </source>
</reference>
<dbReference type="Proteomes" id="UP000256862">
    <property type="component" value="Chromosome CO2235"/>
</dbReference>